<evidence type="ECO:0000313" key="10">
    <source>
        <dbReference type="EMBL" id="CCK76869.1"/>
    </source>
</evidence>
<dbReference type="PATRIC" id="fig|698738.3.peg.2792"/>
<dbReference type="EC" id="2.1.1.67" evidence="4 9"/>
<organism evidence="10 11">
    <name type="scientific">Oleispira antarctica RB-8</name>
    <dbReference type="NCBI Taxonomy" id="698738"/>
    <lineage>
        <taxon>Bacteria</taxon>
        <taxon>Pseudomonadati</taxon>
        <taxon>Pseudomonadota</taxon>
        <taxon>Gammaproteobacteria</taxon>
        <taxon>Oceanospirillales</taxon>
        <taxon>Oceanospirillaceae</taxon>
        <taxon>Oleispira</taxon>
    </lineage>
</organism>
<dbReference type="HAMAP" id="MF_00812">
    <property type="entry name" value="Thiopur_methtran"/>
    <property type="match status" value="1"/>
</dbReference>
<evidence type="ECO:0000256" key="2">
    <source>
        <dbReference type="ARBA" id="ARBA00004496"/>
    </source>
</evidence>
<dbReference type="GO" id="GO:0010038">
    <property type="term" value="P:response to metal ion"/>
    <property type="evidence" value="ECO:0007669"/>
    <property type="project" value="InterPro"/>
</dbReference>
<reference evidence="10 11" key="1">
    <citation type="journal article" date="2013" name="Nat. Commun.">
        <title>Genome sequence and functional genomic analysis of the oil-degrading bacterium Oleispira antarctica.</title>
        <authorList>
            <person name="Kube M."/>
            <person name="Chernikova T.N."/>
            <person name="Al-Ramahi Y."/>
            <person name="Beloqui A."/>
            <person name="Lopez-Cortez N."/>
            <person name="Guazzaroni M.E."/>
            <person name="Heipieper H.J."/>
            <person name="Klages S."/>
            <person name="Kotsyurbenko O.R."/>
            <person name="Langer I."/>
            <person name="Nechitaylo T.Y."/>
            <person name="Lunsdorf H."/>
            <person name="Fernandez M."/>
            <person name="Juarez S."/>
            <person name="Ciordia S."/>
            <person name="Singer A."/>
            <person name="Kagan O."/>
            <person name="Egorova O."/>
            <person name="Petit P.A."/>
            <person name="Stogios P."/>
            <person name="Kim Y."/>
            <person name="Tchigvintsev A."/>
            <person name="Flick R."/>
            <person name="Denaro R."/>
            <person name="Genovese M."/>
            <person name="Albar J.P."/>
            <person name="Reva O.N."/>
            <person name="Martinez-Gomariz M."/>
            <person name="Tran H."/>
            <person name="Ferrer M."/>
            <person name="Savchenko A."/>
            <person name="Yakunin A.F."/>
            <person name="Yakimov M.M."/>
            <person name="Golyshina O.V."/>
            <person name="Reinhardt R."/>
            <person name="Golyshin P.N."/>
        </authorList>
    </citation>
    <scope>NUCLEOTIDE SEQUENCE [LARGE SCALE GENOMIC DNA]</scope>
</reference>
<dbReference type="EMBL" id="FO203512">
    <property type="protein sequence ID" value="CCK76869.1"/>
    <property type="molecule type" value="Genomic_DNA"/>
</dbReference>
<protein>
    <recommendedName>
        <fullName evidence="4 9">Thiopurine S-methyltransferase</fullName>
        <ecNumber evidence="4 9">2.1.1.67</ecNumber>
    </recommendedName>
    <alternativeName>
        <fullName evidence="9">Thiopurine methyltransferase</fullName>
    </alternativeName>
</protein>
<comment type="catalytic activity">
    <reaction evidence="1 9">
        <text>S-adenosyl-L-methionine + a thiopurine = S-adenosyl-L-homocysteine + a thiopurine S-methylether.</text>
        <dbReference type="EC" id="2.1.1.67"/>
    </reaction>
</comment>
<dbReference type="NCBIfam" id="NF009732">
    <property type="entry name" value="PRK13255.1"/>
    <property type="match status" value="1"/>
</dbReference>
<dbReference type="Gene3D" id="3.40.50.150">
    <property type="entry name" value="Vaccinia Virus protein VP39"/>
    <property type="match status" value="1"/>
</dbReference>
<dbReference type="PIRSF" id="PIRSF023956">
    <property type="entry name" value="Thiopurine_S-methyltransferase"/>
    <property type="match status" value="1"/>
</dbReference>
<dbReference type="STRING" id="698738.OLEAN_C26930"/>
<dbReference type="InterPro" id="IPR022474">
    <property type="entry name" value="Thiopur_S-MeTfrase_Se/Te_detox"/>
</dbReference>
<evidence type="ECO:0000313" key="11">
    <source>
        <dbReference type="Proteomes" id="UP000032749"/>
    </source>
</evidence>
<dbReference type="FunFam" id="3.40.50.150:FF:000101">
    <property type="entry name" value="Thiopurine S-methyltransferase"/>
    <property type="match status" value="1"/>
</dbReference>
<dbReference type="Pfam" id="PF05724">
    <property type="entry name" value="TPMT"/>
    <property type="match status" value="1"/>
</dbReference>
<keyword evidence="8 9" id="KW-0949">S-adenosyl-L-methionine</keyword>
<dbReference type="KEGG" id="oai:OLEAN_C26930"/>
<dbReference type="AlphaFoldDB" id="R4YUP4"/>
<evidence type="ECO:0000256" key="7">
    <source>
        <dbReference type="ARBA" id="ARBA00022679"/>
    </source>
</evidence>
<keyword evidence="7 9" id="KW-0808">Transferase</keyword>
<dbReference type="InterPro" id="IPR025835">
    <property type="entry name" value="Thiopurine_S-MeTrfase"/>
</dbReference>
<dbReference type="SUPFAM" id="SSF53335">
    <property type="entry name" value="S-adenosyl-L-methionine-dependent methyltransferases"/>
    <property type="match status" value="1"/>
</dbReference>
<name>R4YUP4_OLEAN</name>
<feature type="binding site" evidence="9">
    <location>
        <position position="63"/>
    </location>
    <ligand>
        <name>S-adenosyl-L-methionine</name>
        <dbReference type="ChEBI" id="CHEBI:59789"/>
    </ligand>
</feature>
<feature type="binding site" evidence="9">
    <location>
        <position position="145"/>
    </location>
    <ligand>
        <name>S-adenosyl-L-methionine</name>
        <dbReference type="ChEBI" id="CHEBI:59789"/>
    </ligand>
</feature>
<evidence type="ECO:0000256" key="6">
    <source>
        <dbReference type="ARBA" id="ARBA00022603"/>
    </source>
</evidence>
<gene>
    <name evidence="9" type="primary">tpm</name>
    <name evidence="10" type="ORF">OLEAN_C26930</name>
</gene>
<dbReference type="GO" id="GO:0032259">
    <property type="term" value="P:methylation"/>
    <property type="evidence" value="ECO:0007669"/>
    <property type="project" value="UniProtKB-KW"/>
</dbReference>
<dbReference type="OrthoDB" id="9778208at2"/>
<dbReference type="HOGENOM" id="CLU_085515_1_0_6"/>
<dbReference type="InterPro" id="IPR029063">
    <property type="entry name" value="SAM-dependent_MTases_sf"/>
</dbReference>
<evidence type="ECO:0000256" key="5">
    <source>
        <dbReference type="ARBA" id="ARBA00022490"/>
    </source>
</evidence>
<comment type="subcellular location">
    <subcellularLocation>
        <location evidence="2 9">Cytoplasm</location>
    </subcellularLocation>
</comment>
<dbReference type="Proteomes" id="UP000032749">
    <property type="component" value="Chromosome"/>
</dbReference>
<dbReference type="GO" id="GO:0005737">
    <property type="term" value="C:cytoplasm"/>
    <property type="evidence" value="ECO:0007669"/>
    <property type="project" value="UniProtKB-SubCell"/>
</dbReference>
<dbReference type="PROSITE" id="PS51585">
    <property type="entry name" value="SAM_MT_TPMT"/>
    <property type="match status" value="1"/>
</dbReference>
<proteinExistence type="inferred from homology"/>
<feature type="binding site" evidence="9">
    <location>
        <position position="84"/>
    </location>
    <ligand>
        <name>S-adenosyl-L-methionine</name>
        <dbReference type="ChEBI" id="CHEBI:59789"/>
    </ligand>
</feature>
<dbReference type="PANTHER" id="PTHR10259">
    <property type="entry name" value="THIOPURINE S-METHYLTRANSFERASE"/>
    <property type="match status" value="1"/>
</dbReference>
<sequence length="237" mass="27337">MEHDFWHNKWDINQIGFHLNYIHPLLKRNLKLFQLDEALKEQNEQKREEREQDSHRPKIFVPLCGKTLDIGYLLAQGYSVVAIELSEIAVQEVFASLELQPNNQPIISEWVGGKLYQTKNLQVFVGDFFALTQEDLGEIALVYDRAALVALPESMRKDYSSQLEKITQQAPQLLITLDYDQTVAGGPPFAVSSDEVECLYAANYPIQLLEEDDIIEQEPRFKAKGLTSFYQRAYRLK</sequence>
<evidence type="ECO:0000256" key="9">
    <source>
        <dbReference type="HAMAP-Rule" id="MF_00812"/>
    </source>
</evidence>
<dbReference type="NCBIfam" id="TIGR03840">
    <property type="entry name" value="TMPT_Se_Te"/>
    <property type="match status" value="1"/>
</dbReference>
<accession>R4YUP4</accession>
<evidence type="ECO:0000256" key="8">
    <source>
        <dbReference type="ARBA" id="ARBA00022691"/>
    </source>
</evidence>
<comment type="similarity">
    <text evidence="3 9">Belongs to the class I-like SAM-binding methyltransferase superfamily. TPMT family.</text>
</comment>
<keyword evidence="5 9" id="KW-0963">Cytoplasm</keyword>
<keyword evidence="6 9" id="KW-0489">Methyltransferase</keyword>
<dbReference type="GO" id="GO:0008119">
    <property type="term" value="F:thiopurine S-methyltransferase activity"/>
    <property type="evidence" value="ECO:0007669"/>
    <property type="project" value="UniProtKB-UniRule"/>
</dbReference>
<evidence type="ECO:0000256" key="1">
    <source>
        <dbReference type="ARBA" id="ARBA00000903"/>
    </source>
</evidence>
<dbReference type="InterPro" id="IPR008854">
    <property type="entry name" value="TPMT"/>
</dbReference>
<evidence type="ECO:0000256" key="3">
    <source>
        <dbReference type="ARBA" id="ARBA00008145"/>
    </source>
</evidence>
<keyword evidence="11" id="KW-1185">Reference proteome</keyword>
<feature type="binding site" evidence="9">
    <location>
        <position position="10"/>
    </location>
    <ligand>
        <name>S-adenosyl-L-methionine</name>
        <dbReference type="ChEBI" id="CHEBI:59789"/>
    </ligand>
</feature>
<evidence type="ECO:0000256" key="4">
    <source>
        <dbReference type="ARBA" id="ARBA00011905"/>
    </source>
</evidence>
<dbReference type="PANTHER" id="PTHR10259:SF11">
    <property type="entry name" value="THIOPURINE S-METHYLTRANSFERASE"/>
    <property type="match status" value="1"/>
</dbReference>